<evidence type="ECO:0000313" key="2">
    <source>
        <dbReference type="EMBL" id="MDF9745271.1"/>
    </source>
</evidence>
<sequence length="84" mass="9227">MGEEDTNGKEESSESAIGAFLFIATGGITGGAVAYAVMTIVDIFISVYEPNLIYSLAEAGIAISLTIFYMQIFQYSYLYIIDWF</sequence>
<organism evidence="2 3">
    <name type="scientific">Natrinema salsiterrestre</name>
    <dbReference type="NCBI Taxonomy" id="2950540"/>
    <lineage>
        <taxon>Archaea</taxon>
        <taxon>Methanobacteriati</taxon>
        <taxon>Methanobacteriota</taxon>
        <taxon>Stenosarchaea group</taxon>
        <taxon>Halobacteria</taxon>
        <taxon>Halobacteriales</taxon>
        <taxon>Natrialbaceae</taxon>
        <taxon>Natrinema</taxon>
    </lineage>
</organism>
<reference evidence="2" key="1">
    <citation type="submission" date="2022-06" db="EMBL/GenBank/DDBJ databases">
        <title>Natrinema sp. a new haloarchaeum isolate from saline soil.</title>
        <authorList>
            <person name="Strakova D."/>
            <person name="Galisteo C."/>
            <person name="Sanchez-Porro C."/>
            <person name="Ventosa A."/>
        </authorList>
    </citation>
    <scope>NUCLEOTIDE SEQUENCE</scope>
    <source>
        <strain evidence="2">S1CR25-10</strain>
    </source>
</reference>
<evidence type="ECO:0000313" key="3">
    <source>
        <dbReference type="Proteomes" id="UP001154061"/>
    </source>
</evidence>
<dbReference type="RefSeq" id="WP_277520749.1">
    <property type="nucleotide sequence ID" value="NZ_JAMQOT010000002.1"/>
</dbReference>
<accession>A0A9Q4L4Q4</accession>
<dbReference type="EMBL" id="JAMQOT010000002">
    <property type="protein sequence ID" value="MDF9745271.1"/>
    <property type="molecule type" value="Genomic_DNA"/>
</dbReference>
<dbReference type="Proteomes" id="UP001154061">
    <property type="component" value="Unassembled WGS sequence"/>
</dbReference>
<keyword evidence="1" id="KW-0472">Membrane</keyword>
<feature type="transmembrane region" description="Helical" evidence="1">
    <location>
        <begin position="20"/>
        <end position="45"/>
    </location>
</feature>
<protein>
    <submittedName>
        <fullName evidence="2">Uncharacterized protein</fullName>
    </submittedName>
</protein>
<feature type="transmembrane region" description="Helical" evidence="1">
    <location>
        <begin position="52"/>
        <end position="72"/>
    </location>
</feature>
<evidence type="ECO:0000256" key="1">
    <source>
        <dbReference type="SAM" id="Phobius"/>
    </source>
</evidence>
<comment type="caution">
    <text evidence="2">The sequence shown here is derived from an EMBL/GenBank/DDBJ whole genome shotgun (WGS) entry which is preliminary data.</text>
</comment>
<gene>
    <name evidence="2" type="ORF">NDI89_06690</name>
</gene>
<proteinExistence type="predicted"/>
<name>A0A9Q4L4Q4_9EURY</name>
<dbReference type="AlphaFoldDB" id="A0A9Q4L4Q4"/>
<keyword evidence="1" id="KW-1133">Transmembrane helix</keyword>
<keyword evidence="1" id="KW-0812">Transmembrane</keyword>
<keyword evidence="3" id="KW-1185">Reference proteome</keyword>